<dbReference type="HOGENOM" id="CLU_2768511_0_0_9"/>
<dbReference type="EMBL" id="ABCB02000011">
    <property type="protein sequence ID" value="EDO62936.1"/>
    <property type="molecule type" value="Genomic_DNA"/>
</dbReference>
<sequence length="69" mass="7705">MPFTLYPPFMNTFANVYAGIRGNIIIPEENLSQAGTRRTGKKKLRFIANGMGLWYNGFIPSAEPKPQTA</sequence>
<accession>A7VP55</accession>
<reference evidence="1 2" key="2">
    <citation type="submission" date="2007-08" db="EMBL/GenBank/DDBJ databases">
        <authorList>
            <person name="Fulton L."/>
            <person name="Clifton S."/>
            <person name="Fulton B."/>
            <person name="Xu J."/>
            <person name="Minx P."/>
            <person name="Pepin K.H."/>
            <person name="Johnson M."/>
            <person name="Thiruvilangam P."/>
            <person name="Bhonagiri V."/>
            <person name="Nash W.E."/>
            <person name="Wang C."/>
            <person name="Mardis E.R."/>
            <person name="Wilson R.K."/>
        </authorList>
    </citation>
    <scope>NUCLEOTIDE SEQUENCE [LARGE SCALE GENOMIC DNA]</scope>
    <source>
        <strain evidence="1 2">DSM 753</strain>
    </source>
</reference>
<dbReference type="Proteomes" id="UP000003490">
    <property type="component" value="Unassembled WGS sequence"/>
</dbReference>
<dbReference type="AlphaFoldDB" id="A7VP55"/>
<organism evidence="1 2">
    <name type="scientific">[Clostridium] leptum DSM 753</name>
    <dbReference type="NCBI Taxonomy" id="428125"/>
    <lineage>
        <taxon>Bacteria</taxon>
        <taxon>Bacillati</taxon>
        <taxon>Bacillota</taxon>
        <taxon>Clostridia</taxon>
        <taxon>Eubacteriales</taxon>
        <taxon>Oscillospiraceae</taxon>
        <taxon>Oscillospiraceae incertae sedis</taxon>
    </lineage>
</organism>
<comment type="caution">
    <text evidence="1">The sequence shown here is derived from an EMBL/GenBank/DDBJ whole genome shotgun (WGS) entry which is preliminary data.</text>
</comment>
<evidence type="ECO:0000313" key="2">
    <source>
        <dbReference type="Proteomes" id="UP000003490"/>
    </source>
</evidence>
<proteinExistence type="predicted"/>
<protein>
    <submittedName>
        <fullName evidence="1">Uncharacterized protein</fullName>
    </submittedName>
</protein>
<reference evidence="1 2" key="1">
    <citation type="submission" date="2007-08" db="EMBL/GenBank/DDBJ databases">
        <title>Draft genome sequence of Clostridium leptum (DSM 753).</title>
        <authorList>
            <person name="Sudarsanam P."/>
            <person name="Ley R."/>
            <person name="Guruge J."/>
            <person name="Turnbaugh P.J."/>
            <person name="Mahowald M."/>
            <person name="Liep D."/>
            <person name="Gordon J."/>
        </authorList>
    </citation>
    <scope>NUCLEOTIDE SEQUENCE [LARGE SCALE GENOMIC DNA]</scope>
    <source>
        <strain evidence="1 2">DSM 753</strain>
    </source>
</reference>
<name>A7VP55_9FIRM</name>
<gene>
    <name evidence="1" type="ORF">CLOLEP_00332</name>
</gene>
<evidence type="ECO:0000313" key="1">
    <source>
        <dbReference type="EMBL" id="EDO62936.1"/>
    </source>
</evidence>